<feature type="compositionally biased region" description="Low complexity" evidence="1">
    <location>
        <begin position="138"/>
        <end position="147"/>
    </location>
</feature>
<feature type="region of interest" description="Disordered" evidence="1">
    <location>
        <begin position="113"/>
        <end position="195"/>
    </location>
</feature>
<feature type="compositionally biased region" description="Low complexity" evidence="1">
    <location>
        <begin position="166"/>
        <end position="182"/>
    </location>
</feature>
<evidence type="ECO:0000313" key="4">
    <source>
        <dbReference type="Proteomes" id="UP001497516"/>
    </source>
</evidence>
<dbReference type="PANTHER" id="PTHR33143:SF4">
    <property type="entry name" value="VQ DOMAIN-CONTAINING PROTEIN"/>
    <property type="match status" value="1"/>
</dbReference>
<dbReference type="AlphaFoldDB" id="A0AAV2DAL2"/>
<dbReference type="InterPro" id="IPR039607">
    <property type="entry name" value="VQ_8/17/18/20/21/25"/>
</dbReference>
<proteinExistence type="predicted"/>
<dbReference type="PANTHER" id="PTHR33143">
    <property type="entry name" value="F16F4.1 PROTEIN-RELATED"/>
    <property type="match status" value="1"/>
</dbReference>
<dbReference type="EMBL" id="OZ034815">
    <property type="protein sequence ID" value="CAL1370117.1"/>
    <property type="molecule type" value="Genomic_DNA"/>
</dbReference>
<reference evidence="3 4" key="1">
    <citation type="submission" date="2024-04" db="EMBL/GenBank/DDBJ databases">
        <authorList>
            <person name="Fracassetti M."/>
        </authorList>
    </citation>
    <scope>NUCLEOTIDE SEQUENCE [LARGE SCALE GENOMIC DNA]</scope>
</reference>
<evidence type="ECO:0000256" key="1">
    <source>
        <dbReference type="SAM" id="MobiDB-lite"/>
    </source>
</evidence>
<dbReference type="Pfam" id="PF05678">
    <property type="entry name" value="VQ"/>
    <property type="match status" value="1"/>
</dbReference>
<dbReference type="InterPro" id="IPR008889">
    <property type="entry name" value="VQ"/>
</dbReference>
<dbReference type="Proteomes" id="UP001497516">
    <property type="component" value="Chromosome 2"/>
</dbReference>
<evidence type="ECO:0000259" key="2">
    <source>
        <dbReference type="Pfam" id="PF05678"/>
    </source>
</evidence>
<dbReference type="GO" id="GO:0005634">
    <property type="term" value="C:nucleus"/>
    <property type="evidence" value="ECO:0007669"/>
    <property type="project" value="TreeGrafter"/>
</dbReference>
<sequence>MRQTTTTRSFLQDGHPQSYNNQEATTLKVNKDSHAIVKNKSSTHPPPPPYNNNSSSSPPYSSSSSSASSLAVAGSAKPPPQRHPVIIYTHSPKVIHTHPKDFMALVQKLTGLSRSDHDPDRRHHRRRDNAEEDTRKTSNSNNNNNNNDDNDSSSVITEENGHHQLNSSSSNCFVNPSSVFESPSPPPNPYHRQLPVFPPAAGDRLNLYPPFFGYADPLLFGTSPAFRSLDAINDHFPEFS</sequence>
<gene>
    <name evidence="3" type="ORF">LTRI10_LOCUS12369</name>
</gene>
<protein>
    <recommendedName>
        <fullName evidence="2">VQ domain-containing protein</fullName>
    </recommendedName>
</protein>
<keyword evidence="4" id="KW-1185">Reference proteome</keyword>
<organism evidence="3 4">
    <name type="scientific">Linum trigynum</name>
    <dbReference type="NCBI Taxonomy" id="586398"/>
    <lineage>
        <taxon>Eukaryota</taxon>
        <taxon>Viridiplantae</taxon>
        <taxon>Streptophyta</taxon>
        <taxon>Embryophyta</taxon>
        <taxon>Tracheophyta</taxon>
        <taxon>Spermatophyta</taxon>
        <taxon>Magnoliopsida</taxon>
        <taxon>eudicotyledons</taxon>
        <taxon>Gunneridae</taxon>
        <taxon>Pentapetalae</taxon>
        <taxon>rosids</taxon>
        <taxon>fabids</taxon>
        <taxon>Malpighiales</taxon>
        <taxon>Linaceae</taxon>
        <taxon>Linum</taxon>
    </lineage>
</organism>
<accession>A0AAV2DAL2</accession>
<feature type="region of interest" description="Disordered" evidence="1">
    <location>
        <begin position="1"/>
        <end position="84"/>
    </location>
</feature>
<feature type="compositionally biased region" description="Low complexity" evidence="1">
    <location>
        <begin position="51"/>
        <end position="69"/>
    </location>
</feature>
<name>A0AAV2DAL2_9ROSI</name>
<feature type="domain" description="VQ" evidence="2">
    <location>
        <begin position="89"/>
        <end position="113"/>
    </location>
</feature>
<feature type="compositionally biased region" description="Polar residues" evidence="1">
    <location>
        <begin position="1"/>
        <end position="28"/>
    </location>
</feature>
<evidence type="ECO:0000313" key="3">
    <source>
        <dbReference type="EMBL" id="CAL1370117.1"/>
    </source>
</evidence>